<proteinExistence type="predicted"/>
<dbReference type="EMBL" id="MU267645">
    <property type="protein sequence ID" value="KAH7912709.1"/>
    <property type="molecule type" value="Genomic_DNA"/>
</dbReference>
<organism evidence="1 2">
    <name type="scientific">Hygrophoropsis aurantiaca</name>
    <dbReference type="NCBI Taxonomy" id="72124"/>
    <lineage>
        <taxon>Eukaryota</taxon>
        <taxon>Fungi</taxon>
        <taxon>Dikarya</taxon>
        <taxon>Basidiomycota</taxon>
        <taxon>Agaricomycotina</taxon>
        <taxon>Agaricomycetes</taxon>
        <taxon>Agaricomycetidae</taxon>
        <taxon>Boletales</taxon>
        <taxon>Coniophorineae</taxon>
        <taxon>Hygrophoropsidaceae</taxon>
        <taxon>Hygrophoropsis</taxon>
    </lineage>
</organism>
<reference evidence="1" key="1">
    <citation type="journal article" date="2021" name="New Phytol.">
        <title>Evolutionary innovations through gain and loss of genes in the ectomycorrhizal Boletales.</title>
        <authorList>
            <person name="Wu G."/>
            <person name="Miyauchi S."/>
            <person name="Morin E."/>
            <person name="Kuo A."/>
            <person name="Drula E."/>
            <person name="Varga T."/>
            <person name="Kohler A."/>
            <person name="Feng B."/>
            <person name="Cao Y."/>
            <person name="Lipzen A."/>
            <person name="Daum C."/>
            <person name="Hundley H."/>
            <person name="Pangilinan J."/>
            <person name="Johnson J."/>
            <person name="Barry K."/>
            <person name="LaButti K."/>
            <person name="Ng V."/>
            <person name="Ahrendt S."/>
            <person name="Min B."/>
            <person name="Choi I.G."/>
            <person name="Park H."/>
            <person name="Plett J.M."/>
            <person name="Magnuson J."/>
            <person name="Spatafora J.W."/>
            <person name="Nagy L.G."/>
            <person name="Henrissat B."/>
            <person name="Grigoriev I.V."/>
            <person name="Yang Z.L."/>
            <person name="Xu J."/>
            <person name="Martin F.M."/>
        </authorList>
    </citation>
    <scope>NUCLEOTIDE SEQUENCE</scope>
    <source>
        <strain evidence="1">ATCC 28755</strain>
    </source>
</reference>
<comment type="caution">
    <text evidence="1">The sequence shown here is derived from an EMBL/GenBank/DDBJ whole genome shotgun (WGS) entry which is preliminary data.</text>
</comment>
<gene>
    <name evidence="1" type="ORF">BJ138DRAFT_1228273</name>
</gene>
<evidence type="ECO:0000313" key="2">
    <source>
        <dbReference type="Proteomes" id="UP000790377"/>
    </source>
</evidence>
<name>A0ACB8AIF9_9AGAM</name>
<sequence>MLSRKPYSGLSRKLVLAFDVGTTYSGISYCMLDPGEIPKILGVSRYPAQEHVGGDSKIPSILYYDKQGVARAIGAEALQEHIIEQAEDERWIKLEWFVWKLHLRTKHLAASHITDGDIPPLPKGKTGVQVLGDFMRYLFKCARSYIEETHANGVNLWKSVENTIEFVLTHPNGWEGPQQSQIRRAAVLAGLIPDNKSAQSRVRLVTEGEASLHFCVANVLANDSFEEEDDLSDTKGVIVVDAGGGTIDLSAYSMSQSSNTFEEIAPTECRLQGSVFVTRRAHALLKRKLEGSQYGNSDIVEQMVNIFDKTTKLRFRNAEDPSYIKFGTIRDKDPKCDIRSGQLKMQGQDVAALFEPSIQGILEAIDKQRKAAQIPISFIFLVGGFAASDWLFTSLQTQLQSFGISFCRPDSHVNKAVADGAVSFYVDHLVNKRASRYTYGVSCGVTFDPKDLEHLARRNRAYRRQSGVIAIPGAFSSILERGIQVSESQEFQQEYYREHPSYDDCKEIEIDVMCYRGAQNCPRWMDTEFKSFSTLCLVRADTTEMAKSLKPRLAKQGLVYYVQNFSIVLLFGLTELTAQISWMEDVRSSAQYLVHRYTHHH</sequence>
<dbReference type="Proteomes" id="UP000790377">
    <property type="component" value="Unassembled WGS sequence"/>
</dbReference>
<evidence type="ECO:0000313" key="1">
    <source>
        <dbReference type="EMBL" id="KAH7912709.1"/>
    </source>
</evidence>
<protein>
    <submittedName>
        <fullName evidence="1">Uncharacterized protein</fullName>
    </submittedName>
</protein>
<keyword evidence="2" id="KW-1185">Reference proteome</keyword>
<accession>A0ACB8AIF9</accession>